<comment type="caution">
    <text evidence="3">The sequence shown here is derived from an EMBL/GenBank/DDBJ whole genome shotgun (WGS) entry which is preliminary data.</text>
</comment>
<dbReference type="InterPro" id="IPR020843">
    <property type="entry name" value="ER"/>
</dbReference>
<evidence type="ECO:0000256" key="1">
    <source>
        <dbReference type="SAM" id="MobiDB-lite"/>
    </source>
</evidence>
<dbReference type="Pfam" id="PF08240">
    <property type="entry name" value="ADH_N"/>
    <property type="match status" value="1"/>
</dbReference>
<dbReference type="Proteomes" id="UP000800039">
    <property type="component" value="Unassembled WGS sequence"/>
</dbReference>
<dbReference type="GO" id="GO:0016491">
    <property type="term" value="F:oxidoreductase activity"/>
    <property type="evidence" value="ECO:0007669"/>
    <property type="project" value="InterPro"/>
</dbReference>
<dbReference type="Gene3D" id="3.90.180.10">
    <property type="entry name" value="Medium-chain alcohol dehydrogenases, catalytic domain"/>
    <property type="match status" value="1"/>
</dbReference>
<dbReference type="InterPro" id="IPR011032">
    <property type="entry name" value="GroES-like_sf"/>
</dbReference>
<sequence>MSHLPTTTRRAFRRTDDFTPGTPKVKLVTEDLPAKLPATSVLVKVHAVALNYRDSNIANGGNPWPVTPNGILGNDAAGEIIALGDQVKYLAIGDRVGPITDTENLTNRESARSWLAADEDGVLADYIIFDERVLCKLPEHLDWVQASIIPCAGTTAWSALKGVEFGRTVLIQGTGGVAMFALKLARAAGLRVIISSSSDKKLDDLKKKFSSPPLLTVNYSAHPDWHEEVLKLTDGAGVDLVVEVGGSSTLIKSVKCTRRGGIVSVVGYLSKQDNQQFDGLLGIIIDRRTIVRGINAGSKQDQDDLCAAITASQMTFDDIIDSIQPFEKAEEAIQYIWEGKQVGKLVLTL</sequence>
<organism evidence="3 4">
    <name type="scientific">Cucurbitaria berberidis CBS 394.84</name>
    <dbReference type="NCBI Taxonomy" id="1168544"/>
    <lineage>
        <taxon>Eukaryota</taxon>
        <taxon>Fungi</taxon>
        <taxon>Dikarya</taxon>
        <taxon>Ascomycota</taxon>
        <taxon>Pezizomycotina</taxon>
        <taxon>Dothideomycetes</taxon>
        <taxon>Pleosporomycetidae</taxon>
        <taxon>Pleosporales</taxon>
        <taxon>Pleosporineae</taxon>
        <taxon>Cucurbitariaceae</taxon>
        <taxon>Cucurbitaria</taxon>
    </lineage>
</organism>
<protein>
    <submittedName>
        <fullName evidence="3">Alcohol dehydrogenase</fullName>
    </submittedName>
</protein>
<dbReference type="EMBL" id="ML976615">
    <property type="protein sequence ID" value="KAF1848063.1"/>
    <property type="molecule type" value="Genomic_DNA"/>
</dbReference>
<dbReference type="InterPro" id="IPR036291">
    <property type="entry name" value="NAD(P)-bd_dom_sf"/>
</dbReference>
<keyword evidence="4" id="KW-1185">Reference proteome</keyword>
<evidence type="ECO:0000313" key="3">
    <source>
        <dbReference type="EMBL" id="KAF1848063.1"/>
    </source>
</evidence>
<reference evidence="3" key="1">
    <citation type="submission" date="2020-01" db="EMBL/GenBank/DDBJ databases">
        <authorList>
            <consortium name="DOE Joint Genome Institute"/>
            <person name="Haridas S."/>
            <person name="Albert R."/>
            <person name="Binder M."/>
            <person name="Bloem J."/>
            <person name="Labutti K."/>
            <person name="Salamov A."/>
            <person name="Andreopoulos B."/>
            <person name="Baker S.E."/>
            <person name="Barry K."/>
            <person name="Bills G."/>
            <person name="Bluhm B.H."/>
            <person name="Cannon C."/>
            <person name="Castanera R."/>
            <person name="Culley D.E."/>
            <person name="Daum C."/>
            <person name="Ezra D."/>
            <person name="Gonzalez J.B."/>
            <person name="Henrissat B."/>
            <person name="Kuo A."/>
            <person name="Liang C."/>
            <person name="Lipzen A."/>
            <person name="Lutzoni F."/>
            <person name="Magnuson J."/>
            <person name="Mondo S."/>
            <person name="Nolan M."/>
            <person name="Ohm R."/>
            <person name="Pangilinan J."/>
            <person name="Park H.-J."/>
            <person name="Ramirez L."/>
            <person name="Alfaro M."/>
            <person name="Sun H."/>
            <person name="Tritt A."/>
            <person name="Yoshinaga Y."/>
            <person name="Zwiers L.-H."/>
            <person name="Turgeon B.G."/>
            <person name="Goodwin S.B."/>
            <person name="Spatafora J.W."/>
            <person name="Crous P.W."/>
            <person name="Grigoriev I.V."/>
        </authorList>
    </citation>
    <scope>NUCLEOTIDE SEQUENCE</scope>
    <source>
        <strain evidence="3">CBS 394.84</strain>
    </source>
</reference>
<dbReference type="OrthoDB" id="3509362at2759"/>
<dbReference type="RefSeq" id="XP_040790626.1">
    <property type="nucleotide sequence ID" value="XM_040934723.1"/>
</dbReference>
<accession>A0A9P4LB20</accession>
<feature type="domain" description="Enoyl reductase (ER)" evidence="2">
    <location>
        <begin position="21"/>
        <end position="347"/>
    </location>
</feature>
<dbReference type="InterPro" id="IPR013149">
    <property type="entry name" value="ADH-like_C"/>
</dbReference>
<dbReference type="PANTHER" id="PTHR45033">
    <property type="match status" value="1"/>
</dbReference>
<dbReference type="InterPro" id="IPR052711">
    <property type="entry name" value="Zinc_ADH-like"/>
</dbReference>
<dbReference type="PANTHER" id="PTHR45033:SF2">
    <property type="entry name" value="ZINC-TYPE ALCOHOL DEHYDROGENASE-LIKE PROTEIN C1773.06C"/>
    <property type="match status" value="1"/>
</dbReference>
<feature type="region of interest" description="Disordered" evidence="1">
    <location>
        <begin position="1"/>
        <end position="20"/>
    </location>
</feature>
<dbReference type="SMART" id="SM00829">
    <property type="entry name" value="PKS_ER"/>
    <property type="match status" value="1"/>
</dbReference>
<dbReference type="InterPro" id="IPR013154">
    <property type="entry name" value="ADH-like_N"/>
</dbReference>
<dbReference type="AlphaFoldDB" id="A0A9P4LB20"/>
<dbReference type="Pfam" id="PF00107">
    <property type="entry name" value="ADH_zinc_N"/>
    <property type="match status" value="1"/>
</dbReference>
<gene>
    <name evidence="3" type="ORF">K460DRAFT_374990</name>
</gene>
<dbReference type="CDD" id="cd08276">
    <property type="entry name" value="MDR7"/>
    <property type="match status" value="1"/>
</dbReference>
<dbReference type="GeneID" id="63851974"/>
<dbReference type="Gene3D" id="3.40.50.720">
    <property type="entry name" value="NAD(P)-binding Rossmann-like Domain"/>
    <property type="match status" value="1"/>
</dbReference>
<name>A0A9P4LB20_9PLEO</name>
<evidence type="ECO:0000259" key="2">
    <source>
        <dbReference type="SMART" id="SM00829"/>
    </source>
</evidence>
<dbReference type="SUPFAM" id="SSF51735">
    <property type="entry name" value="NAD(P)-binding Rossmann-fold domains"/>
    <property type="match status" value="1"/>
</dbReference>
<dbReference type="SUPFAM" id="SSF50129">
    <property type="entry name" value="GroES-like"/>
    <property type="match status" value="1"/>
</dbReference>
<proteinExistence type="predicted"/>
<evidence type="ECO:0000313" key="4">
    <source>
        <dbReference type="Proteomes" id="UP000800039"/>
    </source>
</evidence>